<name>A0AAU4JXY7_9NOCA</name>
<dbReference type="InterPro" id="IPR018946">
    <property type="entry name" value="PhoD-like_MPP"/>
</dbReference>
<evidence type="ECO:0000313" key="4">
    <source>
        <dbReference type="Proteomes" id="UP001432128"/>
    </source>
</evidence>
<feature type="domain" description="DUF7800" evidence="2">
    <location>
        <begin position="19"/>
        <end position="106"/>
    </location>
</feature>
<dbReference type="InterPro" id="IPR038607">
    <property type="entry name" value="PhoD-like_sf"/>
</dbReference>
<dbReference type="SUPFAM" id="SSF56300">
    <property type="entry name" value="Metallo-dependent phosphatases"/>
    <property type="match status" value="1"/>
</dbReference>
<dbReference type="Pfam" id="PF09423">
    <property type="entry name" value="PhoD"/>
    <property type="match status" value="1"/>
</dbReference>
<keyword evidence="4" id="KW-1185">Reference proteome</keyword>
<dbReference type="Proteomes" id="UP001432128">
    <property type="component" value="Chromosome"/>
</dbReference>
<dbReference type="AlphaFoldDB" id="A0AAU4JXY7"/>
<evidence type="ECO:0000259" key="1">
    <source>
        <dbReference type="Pfam" id="PF09423"/>
    </source>
</evidence>
<dbReference type="InterPro" id="IPR029052">
    <property type="entry name" value="Metallo-depent_PP-like"/>
</dbReference>
<dbReference type="PANTHER" id="PTHR37031">
    <property type="entry name" value="METALLOPHOSPHATASE BINDING DOMAIN PROTEIN"/>
    <property type="match status" value="1"/>
</dbReference>
<proteinExistence type="predicted"/>
<sequence length="588" mass="64408">MTLAHTDPSRHDRTDRGAPALVLGPLLRFVDKSRATIWVETDRATAVRIDTSVGVSAQTDTWGVGGHHYAIVVLEGLPADTQVDYSVVLGDDTGSDAVWPPDGEQCRLRTAAVGADVTIAFGSCRRGDTYDEESLGRIGADALVGLAHRVNTEAPQRRPDLLMLLGDQVYADDPSPEILARLHRHRAQTGGQGGAVPGRGALDDEVADEICDLEEYTWLYAESWGTPEVRALMAAVPSCMILDDHDLRDDWNSSMDWRRTVTAAPWWPRRVVGAFTSYWIYQHLGNLSPESLAADPVYAAVRGAATDTEREQILADFALRADAEPDSARWSFVRDLGTTRLIVIDSRCSRDLDPERRTMLDDTEWQWLRTVATETDARHIVFGTSLPYLMLPALHHLEQWNEAVAQGAWGPRAAKLGEKLRLELDLEHWAAFDNSFDAMADLVGDLTSRATPPASVVWLSGDVHCSYVAEAELVGRATPDTTLCQLTMSPFRNPLERPVRAVNRIAVKAPMVKLMRALAKRAGAGPSPMSWKATAGPWFDNGVMSLTVSGERISVRVEHAFVDDDGAQRLSQTHVADLTAGPPSSAAQ</sequence>
<reference evidence="3 4" key="1">
    <citation type="submission" date="2022-10" db="EMBL/GenBank/DDBJ databases">
        <title>The complete genomes of actinobacterial strains from the NBC collection.</title>
        <authorList>
            <person name="Joergensen T.S."/>
            <person name="Alvarez Arevalo M."/>
            <person name="Sterndorff E.B."/>
            <person name="Faurdal D."/>
            <person name="Vuksanovic O."/>
            <person name="Mourched A.-S."/>
            <person name="Charusanti P."/>
            <person name="Shaw S."/>
            <person name="Blin K."/>
            <person name="Weber T."/>
        </authorList>
    </citation>
    <scope>NUCLEOTIDE SEQUENCE [LARGE SCALE GENOMIC DNA]</scope>
    <source>
        <strain evidence="3 4">NBC_00319</strain>
    </source>
</reference>
<organism evidence="3 4">
    <name type="scientific">Williamsia herbipolensis</name>
    <dbReference type="NCBI Taxonomy" id="1603258"/>
    <lineage>
        <taxon>Bacteria</taxon>
        <taxon>Bacillati</taxon>
        <taxon>Actinomycetota</taxon>
        <taxon>Actinomycetes</taxon>
        <taxon>Mycobacteriales</taxon>
        <taxon>Nocardiaceae</taxon>
        <taxon>Williamsia</taxon>
    </lineage>
</organism>
<evidence type="ECO:0000259" key="2">
    <source>
        <dbReference type="Pfam" id="PF25077"/>
    </source>
</evidence>
<gene>
    <name evidence="3" type="ORF">OG579_13045</name>
</gene>
<dbReference type="Gene3D" id="3.60.21.70">
    <property type="entry name" value="PhoD-like phosphatase"/>
    <property type="match status" value="1"/>
</dbReference>
<feature type="domain" description="PhoD-like phosphatase metallophosphatase" evidence="1">
    <location>
        <begin position="153"/>
        <end position="471"/>
    </location>
</feature>
<evidence type="ECO:0000313" key="3">
    <source>
        <dbReference type="EMBL" id="WUM18664.1"/>
    </source>
</evidence>
<dbReference type="KEGG" id="whr:OG579_13045"/>
<protein>
    <submittedName>
        <fullName evidence="3">Alkaline phosphatase D family protein</fullName>
    </submittedName>
</protein>
<dbReference type="InterPro" id="IPR056702">
    <property type="entry name" value="DUF7800"/>
</dbReference>
<dbReference type="EMBL" id="CP108021">
    <property type="protein sequence ID" value="WUM18664.1"/>
    <property type="molecule type" value="Genomic_DNA"/>
</dbReference>
<accession>A0AAU4JXY7</accession>
<dbReference type="RefSeq" id="WP_328856268.1">
    <property type="nucleotide sequence ID" value="NZ_CP108021.1"/>
</dbReference>
<dbReference type="PANTHER" id="PTHR37031:SF2">
    <property type="entry name" value="PHOD-LIKE PHOSPHATASE METALLOPHOSPHATASE DOMAIN-CONTAINING PROTEIN"/>
    <property type="match status" value="1"/>
</dbReference>
<dbReference type="Pfam" id="PF25077">
    <property type="entry name" value="DUF7800"/>
    <property type="match status" value="1"/>
</dbReference>